<dbReference type="Pfam" id="PF13280">
    <property type="entry name" value="WYL"/>
    <property type="match status" value="1"/>
</dbReference>
<dbReference type="InterPro" id="IPR018356">
    <property type="entry name" value="Tscrpt_reg_HTH_DeoR_CS"/>
</dbReference>
<evidence type="ECO:0000259" key="4">
    <source>
        <dbReference type="PROSITE" id="PS51000"/>
    </source>
</evidence>
<keyword evidence="2" id="KW-0238">DNA-binding</keyword>
<evidence type="ECO:0000256" key="1">
    <source>
        <dbReference type="ARBA" id="ARBA00023015"/>
    </source>
</evidence>
<dbReference type="Proteomes" id="UP001317322">
    <property type="component" value="Chromosome"/>
</dbReference>
<dbReference type="InterPro" id="IPR026881">
    <property type="entry name" value="WYL_dom"/>
</dbReference>
<proteinExistence type="predicted"/>
<gene>
    <name evidence="5" type="ORF">NP075_12670</name>
</gene>
<keyword evidence="1" id="KW-0805">Transcription regulation</keyword>
<dbReference type="InterPro" id="IPR036390">
    <property type="entry name" value="WH_DNA-bd_sf"/>
</dbReference>
<dbReference type="InterPro" id="IPR001034">
    <property type="entry name" value="DeoR_HTH"/>
</dbReference>
<keyword evidence="3" id="KW-0804">Transcription</keyword>
<dbReference type="PIRSF" id="PIRSF016838">
    <property type="entry name" value="PafC"/>
    <property type="match status" value="1"/>
</dbReference>
<dbReference type="InterPro" id="IPR028349">
    <property type="entry name" value="PafC-like"/>
</dbReference>
<dbReference type="EMBL" id="CP101989">
    <property type="protein sequence ID" value="UUI63984.1"/>
    <property type="molecule type" value="Genomic_DNA"/>
</dbReference>
<sequence>MSSPSSRLLALLSLLQSRRDWPGEVLADRLGVSARTVRRDVDRLRDLGYPVRATKGPDGGYRLTDGSRMPPLLLDDEQVVALSLALQTARTGVDGIDEAALRALTTLRQVMPQRLRAASDALAVTAVPRDRRRVGVDQDVLLAVGAAVRARATLRFDYDGGSHRVLGEGDRAFRAPRRVEPHHLVTWGGRWYLVAYDLDREDWRTFRVDRMTPRTPTGRRVAPRDVPGGDLAAFVAERLGGRPDLPCRGEAVLDMAAADVTRWAGRDALVEAVGVDRARLVTRAWSWDGLAATLGMFGVAFEVVGPPELVAATRRLAARHAAATTGHPDPREIPPT</sequence>
<dbReference type="Gene3D" id="1.10.10.10">
    <property type="entry name" value="Winged helix-like DNA-binding domain superfamily/Winged helix DNA-binding domain"/>
    <property type="match status" value="1"/>
</dbReference>
<evidence type="ECO:0000313" key="5">
    <source>
        <dbReference type="EMBL" id="UUI63984.1"/>
    </source>
</evidence>
<organism evidence="5 6">
    <name type="scientific">Cellulomonas wangsupingiae</name>
    <dbReference type="NCBI Taxonomy" id="2968085"/>
    <lineage>
        <taxon>Bacteria</taxon>
        <taxon>Bacillati</taxon>
        <taxon>Actinomycetota</taxon>
        <taxon>Actinomycetes</taxon>
        <taxon>Micrococcales</taxon>
        <taxon>Cellulomonadaceae</taxon>
        <taxon>Cellulomonas</taxon>
    </lineage>
</organism>
<keyword evidence="6" id="KW-1185">Reference proteome</keyword>
<protein>
    <submittedName>
        <fullName evidence="5">WYL domain-containing protein</fullName>
    </submittedName>
</protein>
<feature type="domain" description="HTH deoR-type" evidence="4">
    <location>
        <begin position="4"/>
        <end position="59"/>
    </location>
</feature>
<dbReference type="InterPro" id="IPR051534">
    <property type="entry name" value="CBASS_pafABC_assoc_protein"/>
</dbReference>
<reference evidence="5 6" key="1">
    <citation type="submission" date="2022-07" db="EMBL/GenBank/DDBJ databases">
        <title>Novel species in genus cellulomonas.</title>
        <authorList>
            <person name="Ye L."/>
        </authorList>
    </citation>
    <scope>NUCLEOTIDE SEQUENCE [LARGE SCALE GENOMIC DNA]</scope>
    <source>
        <strain evidence="6">zg-Y908</strain>
    </source>
</reference>
<dbReference type="InterPro" id="IPR036388">
    <property type="entry name" value="WH-like_DNA-bd_sf"/>
</dbReference>
<dbReference type="PANTHER" id="PTHR34580:SF3">
    <property type="entry name" value="PROTEIN PAFB"/>
    <property type="match status" value="1"/>
</dbReference>
<evidence type="ECO:0000313" key="6">
    <source>
        <dbReference type="Proteomes" id="UP001317322"/>
    </source>
</evidence>
<name>A0ABY5K2F6_9CELL</name>
<dbReference type="InterPro" id="IPR013196">
    <property type="entry name" value="HTH_11"/>
</dbReference>
<dbReference type="PROSITE" id="PS52050">
    <property type="entry name" value="WYL"/>
    <property type="match status" value="1"/>
</dbReference>
<dbReference type="Pfam" id="PF08279">
    <property type="entry name" value="HTH_11"/>
    <property type="match status" value="1"/>
</dbReference>
<dbReference type="PROSITE" id="PS00894">
    <property type="entry name" value="HTH_DEOR_1"/>
    <property type="match status" value="1"/>
</dbReference>
<dbReference type="SUPFAM" id="SSF46785">
    <property type="entry name" value="Winged helix' DNA-binding domain"/>
    <property type="match status" value="1"/>
</dbReference>
<evidence type="ECO:0000256" key="2">
    <source>
        <dbReference type="ARBA" id="ARBA00023125"/>
    </source>
</evidence>
<evidence type="ECO:0000256" key="3">
    <source>
        <dbReference type="ARBA" id="ARBA00023163"/>
    </source>
</evidence>
<dbReference type="PANTHER" id="PTHR34580">
    <property type="match status" value="1"/>
</dbReference>
<dbReference type="PROSITE" id="PS51000">
    <property type="entry name" value="HTH_DEOR_2"/>
    <property type="match status" value="1"/>
</dbReference>
<accession>A0ABY5K2F6</accession>
<dbReference type="RefSeq" id="WP_227565533.1">
    <property type="nucleotide sequence ID" value="NZ_CP101989.1"/>
</dbReference>